<evidence type="ECO:0000313" key="4">
    <source>
        <dbReference type="Proteomes" id="UP000069940"/>
    </source>
</evidence>
<dbReference type="EnsemblMetazoa" id="AALFPA23_008138.R10958">
    <property type="protein sequence ID" value="AALFPA23_008138.P10958"/>
    <property type="gene ID" value="AALFPA23_008138"/>
</dbReference>
<proteinExistence type="predicted"/>
<name>A0ABM1YDH6_AEDAL</name>
<reference evidence="4" key="1">
    <citation type="journal article" date="2015" name="Proc. Natl. Acad. Sci. U.S.A.">
        <title>Genome sequence of the Asian Tiger mosquito, Aedes albopictus, reveals insights into its biology, genetics, and evolution.</title>
        <authorList>
            <person name="Chen X.G."/>
            <person name="Jiang X."/>
            <person name="Gu J."/>
            <person name="Xu M."/>
            <person name="Wu Y."/>
            <person name="Deng Y."/>
            <person name="Zhang C."/>
            <person name="Bonizzoni M."/>
            <person name="Dermauw W."/>
            <person name="Vontas J."/>
            <person name="Armbruster P."/>
            <person name="Huang X."/>
            <person name="Yang Y."/>
            <person name="Zhang H."/>
            <person name="He W."/>
            <person name="Peng H."/>
            <person name="Liu Y."/>
            <person name="Wu K."/>
            <person name="Chen J."/>
            <person name="Lirakis M."/>
            <person name="Topalis P."/>
            <person name="Van Leeuwen T."/>
            <person name="Hall A.B."/>
            <person name="Jiang X."/>
            <person name="Thorpe C."/>
            <person name="Mueller R.L."/>
            <person name="Sun C."/>
            <person name="Waterhouse R.M."/>
            <person name="Yan G."/>
            <person name="Tu Z.J."/>
            <person name="Fang X."/>
            <person name="James A.A."/>
        </authorList>
    </citation>
    <scope>NUCLEOTIDE SEQUENCE [LARGE SCALE GENOMIC DNA]</scope>
    <source>
        <strain evidence="4">Foshan</strain>
    </source>
</reference>
<dbReference type="Pfam" id="PF17921">
    <property type="entry name" value="Integrase_H2C2"/>
    <property type="match status" value="1"/>
</dbReference>
<dbReference type="InterPro" id="IPR043128">
    <property type="entry name" value="Rev_trsase/Diguanyl_cyclase"/>
</dbReference>
<evidence type="ECO:0000313" key="3">
    <source>
        <dbReference type="EnsemblMetazoa" id="AALFPA23_008138.P10958"/>
    </source>
</evidence>
<dbReference type="Gene3D" id="3.30.70.270">
    <property type="match status" value="1"/>
</dbReference>
<reference evidence="3" key="2">
    <citation type="submission" date="2025-05" db="UniProtKB">
        <authorList>
            <consortium name="EnsemblMetazoa"/>
        </authorList>
    </citation>
    <scope>IDENTIFICATION</scope>
    <source>
        <strain evidence="3">Foshan</strain>
    </source>
</reference>
<evidence type="ECO:0000259" key="2">
    <source>
        <dbReference type="PROSITE" id="PS50994"/>
    </source>
</evidence>
<accession>A0ABM1YDH6</accession>
<dbReference type="Gene3D" id="3.10.10.10">
    <property type="entry name" value="HIV Type 1 Reverse Transcriptase, subunit A, domain 1"/>
    <property type="match status" value="1"/>
</dbReference>
<dbReference type="SUPFAM" id="SSF53098">
    <property type="entry name" value="Ribonuclease H-like"/>
    <property type="match status" value="1"/>
</dbReference>
<dbReference type="Pfam" id="PF05380">
    <property type="entry name" value="Peptidase_A17"/>
    <property type="match status" value="1"/>
</dbReference>
<feature type="region of interest" description="Disordered" evidence="1">
    <location>
        <begin position="1325"/>
        <end position="1356"/>
    </location>
</feature>
<dbReference type="InterPro" id="IPR008042">
    <property type="entry name" value="Retrotrans_Pao"/>
</dbReference>
<feature type="domain" description="Integrase catalytic" evidence="2">
    <location>
        <begin position="1025"/>
        <end position="1210"/>
    </location>
</feature>
<dbReference type="InterPro" id="IPR041588">
    <property type="entry name" value="Integrase_H2C2"/>
</dbReference>
<organism evidence="3 4">
    <name type="scientific">Aedes albopictus</name>
    <name type="common">Asian tiger mosquito</name>
    <name type="synonym">Stegomyia albopicta</name>
    <dbReference type="NCBI Taxonomy" id="7160"/>
    <lineage>
        <taxon>Eukaryota</taxon>
        <taxon>Metazoa</taxon>
        <taxon>Ecdysozoa</taxon>
        <taxon>Arthropoda</taxon>
        <taxon>Hexapoda</taxon>
        <taxon>Insecta</taxon>
        <taxon>Pterygota</taxon>
        <taxon>Neoptera</taxon>
        <taxon>Endopterygota</taxon>
        <taxon>Diptera</taxon>
        <taxon>Nematocera</taxon>
        <taxon>Culicoidea</taxon>
        <taxon>Culicidae</taxon>
        <taxon>Culicinae</taxon>
        <taxon>Aedini</taxon>
        <taxon>Aedes</taxon>
        <taxon>Stegomyia</taxon>
    </lineage>
</organism>
<keyword evidence="4" id="KW-1185">Reference proteome</keyword>
<feature type="compositionally biased region" description="Low complexity" evidence="1">
    <location>
        <begin position="1325"/>
        <end position="1336"/>
    </location>
</feature>
<dbReference type="Gene3D" id="1.10.340.70">
    <property type="match status" value="1"/>
</dbReference>
<dbReference type="PROSITE" id="PS50994">
    <property type="entry name" value="INTEGRASE"/>
    <property type="match status" value="1"/>
</dbReference>
<dbReference type="InterPro" id="IPR036397">
    <property type="entry name" value="RNaseH_sf"/>
</dbReference>
<evidence type="ECO:0000256" key="1">
    <source>
        <dbReference type="SAM" id="MobiDB-lite"/>
    </source>
</evidence>
<dbReference type="Gene3D" id="3.30.420.10">
    <property type="entry name" value="Ribonuclease H-like superfamily/Ribonuclease H"/>
    <property type="match status" value="1"/>
</dbReference>
<dbReference type="RefSeq" id="XP_062708625.1">
    <property type="nucleotide sequence ID" value="XM_062852641.1"/>
</dbReference>
<dbReference type="PANTHER" id="PTHR47331">
    <property type="entry name" value="PHD-TYPE DOMAIN-CONTAINING PROTEIN"/>
    <property type="match status" value="1"/>
</dbReference>
<dbReference type="InterPro" id="IPR012337">
    <property type="entry name" value="RNaseH-like_sf"/>
</dbReference>
<dbReference type="Pfam" id="PF18701">
    <property type="entry name" value="DUF5641"/>
    <property type="match status" value="1"/>
</dbReference>
<dbReference type="GeneID" id="134288285"/>
<protein>
    <recommendedName>
        <fullName evidence="2">Integrase catalytic domain-containing protein</fullName>
    </recommendedName>
</protein>
<dbReference type="InterPro" id="IPR040676">
    <property type="entry name" value="DUF5641"/>
</dbReference>
<dbReference type="InterPro" id="IPR001584">
    <property type="entry name" value="Integrase_cat-core"/>
</dbReference>
<dbReference type="SUPFAM" id="SSF56672">
    <property type="entry name" value="DNA/RNA polymerases"/>
    <property type="match status" value="1"/>
</dbReference>
<dbReference type="InterPro" id="IPR043502">
    <property type="entry name" value="DNA/RNA_pol_sf"/>
</dbReference>
<dbReference type="PANTHER" id="PTHR47331:SF1">
    <property type="entry name" value="GAG-LIKE PROTEIN"/>
    <property type="match status" value="1"/>
</dbReference>
<dbReference type="Proteomes" id="UP000069940">
    <property type="component" value="Unassembled WGS sequence"/>
</dbReference>
<sequence length="1356" mass="155214">MFRIAPVVLFNGNKSIHALAYLDEGSELTLIDEDLVRDLRVNGKVQPLKLRWTGNIVREERNSECVSLKISGVKSCHRFDLKDAHTVDRLYLPRQHVNFREIVRQYRYLDGVRVADQVGDQPKLLIGLNNAYLLAPLESRIGGVDEPIGVKSHLGWTVYGPRRSPPPTESFVGYHARLTNEELHNAMRKYFTVEDVEGTVSQLPESVADRRARDIMQNTTVKRNGRYETGLLWKVDDFRFPDSLPMALHRLRGLERRLDRDPNLDRKVRQQIQEYQTKKYIHKASAEELETSNQARVWYLPLNVVQNPKKPEKVRLVWDAAAQVRGISLNSMLLPGPDLLVPLTAVLQPFRERAIAFGGDLQEMFHQFTIREADKQAQRFVFRVDRDNDPEIFIMDVGTFGATCSPASAQYIKNHNASQYAEQYPEAARSIVRLHYVDDYLDSADDVDEAVERAKQVRFIHSQAGFTIHKWISNSPRFLEELGEHNTEDKISLQHCNEGSAERVLGLIWHPKEDVFMFLTAVRDDLAPYLLATARPTKRLALSCVMSLFDPLGLLAPFTLHRKILLQELWKSGCNWDQEINDECFSKWTWWRNTLSSIENLQIPRCYLKGVSAAAYDTLQLHVFCDGSSHAYGCVAYFRLETPSGIICSLVMAKTKVAPLKQLSIPRMKLQAAVLGARLANTVVANHRVKITKRILWSDSRTVLSWIQSDQRKYKPFVGFRIGEILQETAVDDWRYIRTKMNIADLLTKKRRESSLTSDGEWFHGPRILYAPEESWIGINEMAPNTNEELRACHLFHADQAVEFQGPLIDVPRFSKWNVLVRTIACVFRFISNCRRKRKNKPIEVIETTEKTNKLVCRTLSLIVAPLKQEEYEIAEIVLWKLAQSDVFGEEITILRRNQKSTMESWGKIDRKHFLYKLSPFLDDHQVLRVDGRLSESEFIPYDSRFPIILPSHHAVTDLLIDHLHQRFGHAYKDTVVNELRRRFYVPRVRACVSKVVKRCQSCKLRKSEPLTPRMAPLPVERLTPFIRPFSYVGIDYFGPVDVVVGRHSEKRWIVLFTCLSIRAVHLEVAHKLDTASCIMAIRRFVLRRGPPISIFSDNGTNLKAANKELQEQIKRIDTSCANVFTNARTQWRFSPPSAPHMGGIWERMVRSVKQVMSELNGGRRLNDETLLTVISEAEEIVNSRPLVYLPQDSMHAEALTPNSFVRGVTSCLDNPGISPTNQAEALRNAYKRLQITADALWKRWIHEYLPGLNHRSKWLEESKPLAPGDLVFIVDGHSRNGWIRGQVESVFAGRDDRIRQALVRTANGVYRRPVTKLAVIEVASSGKPDPDSGSGQDLRAGELLRPLSTDGAPTV</sequence>